<dbReference type="InterPro" id="IPR000847">
    <property type="entry name" value="LysR_HTH_N"/>
</dbReference>
<comment type="caution">
    <text evidence="6">The sequence shown here is derived from an EMBL/GenBank/DDBJ whole genome shotgun (WGS) entry which is preliminary data.</text>
</comment>
<comment type="similarity">
    <text evidence="1">Belongs to the LysR transcriptional regulatory family.</text>
</comment>
<dbReference type="PROSITE" id="PS50931">
    <property type="entry name" value="HTH_LYSR"/>
    <property type="match status" value="1"/>
</dbReference>
<dbReference type="InterPro" id="IPR005119">
    <property type="entry name" value="LysR_subst-bd"/>
</dbReference>
<evidence type="ECO:0000259" key="5">
    <source>
        <dbReference type="PROSITE" id="PS50931"/>
    </source>
</evidence>
<dbReference type="RefSeq" id="WP_151125685.1">
    <property type="nucleotide sequence ID" value="NZ_CP088082.1"/>
</dbReference>
<dbReference type="Pfam" id="PF03466">
    <property type="entry name" value="LysR_substrate"/>
    <property type="match status" value="1"/>
</dbReference>
<dbReference type="PRINTS" id="PR00039">
    <property type="entry name" value="HTHLYSR"/>
</dbReference>
<keyword evidence="3" id="KW-0238">DNA-binding</keyword>
<reference evidence="6 7" key="1">
    <citation type="submission" date="2019-09" db="EMBL/GenBank/DDBJ databases">
        <title>Draft genome sequences of 48 bacterial type strains from the CCUG.</title>
        <authorList>
            <person name="Tunovic T."/>
            <person name="Pineiro-Iglesias B."/>
            <person name="Unosson C."/>
            <person name="Inganas E."/>
            <person name="Ohlen M."/>
            <person name="Cardew S."/>
            <person name="Jensie-Markopoulos S."/>
            <person name="Salva-Serra F."/>
            <person name="Jaen-Luchoro D."/>
            <person name="Karlsson R."/>
            <person name="Svensson-Stadler L."/>
            <person name="Chun J."/>
            <person name="Moore E."/>
        </authorList>
    </citation>
    <scope>NUCLEOTIDE SEQUENCE [LARGE SCALE GENOMIC DNA]</scope>
    <source>
        <strain evidence="6 7">CCUG 30977</strain>
    </source>
</reference>
<dbReference type="InterPro" id="IPR036390">
    <property type="entry name" value="WH_DNA-bd_sf"/>
</dbReference>
<keyword evidence="7" id="KW-1185">Reference proteome</keyword>
<sequence>MELRHIRYFLAVAQEGNFTRAAERLGIGQPPLSQQIRDLEDEVGARLFHRVPQGAVLTEAGQAFLDKVADLPAQAATAVHHARQAARGETGTLRLGFTASAILLPRVTQAIRAFRRAYAQVELQLEENNSALLAQRLREGRLDLAFLRPDGAEARDLTLHALPDEPMIAALPAGHALLQGRRKTLRLTDLREEWFILTPRPIGATLHDAVVGACRQAGFEPRLGPHAPQLSSALALVAAETGVTVVPASMGQFALAGVEYRPLAGVQPIARLALAHRRKLALPQVGNFLALALDPPP</sequence>
<dbReference type="Gene3D" id="1.10.10.10">
    <property type="entry name" value="Winged helix-like DNA-binding domain superfamily/Winged helix DNA-binding domain"/>
    <property type="match status" value="1"/>
</dbReference>
<dbReference type="GO" id="GO:0003677">
    <property type="term" value="F:DNA binding"/>
    <property type="evidence" value="ECO:0007669"/>
    <property type="project" value="UniProtKB-KW"/>
</dbReference>
<dbReference type="EMBL" id="VZPB01000070">
    <property type="protein sequence ID" value="KAB0574828.1"/>
    <property type="molecule type" value="Genomic_DNA"/>
</dbReference>
<evidence type="ECO:0000313" key="7">
    <source>
        <dbReference type="Proteomes" id="UP000430120"/>
    </source>
</evidence>
<dbReference type="InterPro" id="IPR036388">
    <property type="entry name" value="WH-like_DNA-bd_sf"/>
</dbReference>
<evidence type="ECO:0000256" key="2">
    <source>
        <dbReference type="ARBA" id="ARBA00023015"/>
    </source>
</evidence>
<dbReference type="OrthoDB" id="5292387at2"/>
<protein>
    <submittedName>
        <fullName evidence="6">LysR family transcriptional regulator</fullName>
    </submittedName>
</protein>
<proteinExistence type="inferred from homology"/>
<dbReference type="Proteomes" id="UP000430120">
    <property type="component" value="Unassembled WGS sequence"/>
</dbReference>
<dbReference type="Gene3D" id="3.40.190.10">
    <property type="entry name" value="Periplasmic binding protein-like II"/>
    <property type="match status" value="2"/>
</dbReference>
<name>A0A643F7B5_IDEDE</name>
<evidence type="ECO:0000256" key="3">
    <source>
        <dbReference type="ARBA" id="ARBA00023125"/>
    </source>
</evidence>
<dbReference type="PANTHER" id="PTHR30346">
    <property type="entry name" value="TRANSCRIPTIONAL DUAL REGULATOR HCAR-RELATED"/>
    <property type="match status" value="1"/>
</dbReference>
<dbReference type="Pfam" id="PF00126">
    <property type="entry name" value="HTH_1"/>
    <property type="match status" value="1"/>
</dbReference>
<dbReference type="PANTHER" id="PTHR30346:SF30">
    <property type="entry name" value="SMALL NEUTRAL PROTEASE REGULATORY PROTEIN"/>
    <property type="match status" value="1"/>
</dbReference>
<feature type="domain" description="HTH lysR-type" evidence="5">
    <location>
        <begin position="1"/>
        <end position="58"/>
    </location>
</feature>
<dbReference type="SUPFAM" id="SSF53850">
    <property type="entry name" value="Periplasmic binding protein-like II"/>
    <property type="match status" value="1"/>
</dbReference>
<evidence type="ECO:0000256" key="4">
    <source>
        <dbReference type="ARBA" id="ARBA00023163"/>
    </source>
</evidence>
<accession>A0A643F7B5</accession>
<gene>
    <name evidence="6" type="ORF">F7Q92_19170</name>
</gene>
<keyword evidence="4" id="KW-0804">Transcription</keyword>
<evidence type="ECO:0000313" key="6">
    <source>
        <dbReference type="EMBL" id="KAB0574828.1"/>
    </source>
</evidence>
<dbReference type="SUPFAM" id="SSF46785">
    <property type="entry name" value="Winged helix' DNA-binding domain"/>
    <property type="match status" value="1"/>
</dbReference>
<dbReference type="AlphaFoldDB" id="A0A643F7B5"/>
<organism evidence="6 7">
    <name type="scientific">Ideonella dechloratans</name>
    <dbReference type="NCBI Taxonomy" id="36863"/>
    <lineage>
        <taxon>Bacteria</taxon>
        <taxon>Pseudomonadati</taxon>
        <taxon>Pseudomonadota</taxon>
        <taxon>Betaproteobacteria</taxon>
        <taxon>Burkholderiales</taxon>
        <taxon>Sphaerotilaceae</taxon>
        <taxon>Ideonella</taxon>
    </lineage>
</organism>
<dbReference type="FunFam" id="1.10.10.10:FF:000001">
    <property type="entry name" value="LysR family transcriptional regulator"/>
    <property type="match status" value="1"/>
</dbReference>
<evidence type="ECO:0000256" key="1">
    <source>
        <dbReference type="ARBA" id="ARBA00009437"/>
    </source>
</evidence>
<dbReference type="GO" id="GO:0032993">
    <property type="term" value="C:protein-DNA complex"/>
    <property type="evidence" value="ECO:0007669"/>
    <property type="project" value="TreeGrafter"/>
</dbReference>
<dbReference type="GO" id="GO:0003700">
    <property type="term" value="F:DNA-binding transcription factor activity"/>
    <property type="evidence" value="ECO:0007669"/>
    <property type="project" value="InterPro"/>
</dbReference>
<keyword evidence="2" id="KW-0805">Transcription regulation</keyword>